<feature type="transmembrane region" description="Helical" evidence="15">
    <location>
        <begin position="281"/>
        <end position="302"/>
    </location>
</feature>
<comment type="subcellular location">
    <subcellularLocation>
        <location evidence="15">Cell inner membrane</location>
        <topology evidence="15">Multi-pass membrane protein</topology>
    </subcellularLocation>
    <subcellularLocation>
        <location evidence="1">Cell membrane</location>
        <topology evidence="1">Multi-pass membrane protein</topology>
    </subcellularLocation>
</comment>
<feature type="transmembrane region" description="Helical" evidence="15">
    <location>
        <begin position="600"/>
        <end position="619"/>
    </location>
</feature>
<dbReference type="Pfam" id="PF07664">
    <property type="entry name" value="FeoB_C"/>
    <property type="match status" value="1"/>
</dbReference>
<dbReference type="CDD" id="cd01879">
    <property type="entry name" value="FeoB"/>
    <property type="match status" value="1"/>
</dbReference>
<dbReference type="Proteomes" id="UP000053467">
    <property type="component" value="Unassembled WGS sequence"/>
</dbReference>
<feature type="binding site" evidence="14">
    <location>
        <position position="21"/>
    </location>
    <ligand>
        <name>Mg(2+)</name>
        <dbReference type="ChEBI" id="CHEBI:18420"/>
        <label>2</label>
    </ligand>
</feature>
<dbReference type="PRINTS" id="PR00326">
    <property type="entry name" value="GTP1OBG"/>
</dbReference>
<dbReference type="InterPro" id="IPR011640">
    <property type="entry name" value="Fe2_transport_prot_B_C"/>
</dbReference>
<organism evidence="17 18">
    <name type="scientific">candidate division TA06 bacterium 34_109</name>
    <dbReference type="NCBI Taxonomy" id="1635277"/>
    <lineage>
        <taxon>Bacteria</taxon>
        <taxon>Bacteria division TA06</taxon>
    </lineage>
</organism>
<dbReference type="InterPro" id="IPR006073">
    <property type="entry name" value="GTP-bd"/>
</dbReference>
<feature type="binding site" evidence="13">
    <location>
        <begin position="55"/>
        <end position="58"/>
    </location>
    <ligand>
        <name>GTP</name>
        <dbReference type="ChEBI" id="CHEBI:37565"/>
        <label>1</label>
    </ligand>
</feature>
<keyword evidence="14" id="KW-0460">Magnesium</keyword>
<evidence type="ECO:0000256" key="2">
    <source>
        <dbReference type="ARBA" id="ARBA00022448"/>
    </source>
</evidence>
<keyword evidence="7 15" id="KW-1133">Transmembrane helix</keyword>
<keyword evidence="6 13" id="KW-0547">Nucleotide-binding</keyword>
<dbReference type="PROSITE" id="PS51711">
    <property type="entry name" value="G_FEOB"/>
    <property type="match status" value="1"/>
</dbReference>
<evidence type="ECO:0000259" key="16">
    <source>
        <dbReference type="PROSITE" id="PS51711"/>
    </source>
</evidence>
<sequence length="655" mass="74889">MSEKIVIVGQPNSGKSSLFNSLTGLDQTVGNWPGVTVEKKEGFFFIDDKKFEVVDLPGCYGLTPTSIDEKISLDYLLSSSPSLIVNILDGSNLERSLFLSLQLFFLDIPLIFFVNKMDVARSKKIKIDFEKMKSIFSCDIVFGSVKNGEGVDELKRLIKNNVNKKVCETKYFKVSDKVYLHIEKLSEILIKYKEFEKHPKFYSLKIIENDKNFVPSIFKILREEDLSKIKSIVDEVYKNIKKIDFLTLDWFYSLSRGIVGEVTKKEFSDKKSLTEEVDNTLLNRFFSIPIFFITFLFIFFITFFLGDIFSNFLTFLFEKLSFLLTKVIKGGFLLSFLTEGIVGGVGSVITLLPYIFFMYIFLGFLEDTGYMARVVFIMDRFMHKIGLHGKSFISLVLGFGCSVPAVLSTRVLDTPKDRIKTILIIPFIPCSSRLTVLIFLGAILFGKWSFLVIFSLFLLSILFAIFSGFIIDRFILKEKSEGLIMELPDYHLPTLKNLLINSYFKVKDFLKRAGSLIFIITIIIFLLSYFPKDVEGGFIKIAGEKIDFLFKPLGFDVERTVSLITGFFAKESVVSTLGVLYKGEQLEKVIASRWNKVDGFVFLLFLMIYLPCIATAVVIKQETGSYLYLFGIVLYSIVFAYIISFLVRYILLLII</sequence>
<feature type="binding site" evidence="14">
    <location>
        <position position="20"/>
    </location>
    <ligand>
        <name>Mg(2+)</name>
        <dbReference type="ChEBI" id="CHEBI:18420"/>
        <label>2</label>
    </ligand>
</feature>
<feature type="transmembrane region" description="Helical" evidence="15">
    <location>
        <begin position="385"/>
        <end position="407"/>
    </location>
</feature>
<dbReference type="NCBIfam" id="TIGR00437">
    <property type="entry name" value="feoB"/>
    <property type="match status" value="1"/>
</dbReference>
<evidence type="ECO:0000256" key="9">
    <source>
        <dbReference type="ARBA" id="ARBA00023065"/>
    </source>
</evidence>
<feature type="transmembrane region" description="Helical" evidence="15">
    <location>
        <begin position="419"/>
        <end position="444"/>
    </location>
</feature>
<evidence type="ECO:0000256" key="15">
    <source>
        <dbReference type="RuleBase" id="RU362098"/>
    </source>
</evidence>
<keyword evidence="4 15" id="KW-0410">Iron transport</keyword>
<dbReference type="PANTHER" id="PTHR43185">
    <property type="entry name" value="FERROUS IRON TRANSPORT PROTEIN B"/>
    <property type="match status" value="1"/>
</dbReference>
<gene>
    <name evidence="17" type="ORF">XE03_0765</name>
</gene>
<dbReference type="PATRIC" id="fig|1635277.3.peg.1857"/>
<feature type="binding site" evidence="13">
    <location>
        <begin position="9"/>
        <end position="16"/>
    </location>
    <ligand>
        <name>GTP</name>
        <dbReference type="ChEBI" id="CHEBI:37565"/>
        <label>1</label>
    </ligand>
</feature>
<dbReference type="Gene3D" id="3.40.50.300">
    <property type="entry name" value="P-loop containing nucleotide triphosphate hydrolases"/>
    <property type="match status" value="1"/>
</dbReference>
<feature type="domain" description="FeoB-type G" evidence="16">
    <location>
        <begin position="2"/>
        <end position="164"/>
    </location>
</feature>
<dbReference type="Pfam" id="PF07670">
    <property type="entry name" value="Gate"/>
    <property type="match status" value="2"/>
</dbReference>
<name>A0A124G0G3_UNCT6</name>
<dbReference type="PANTHER" id="PTHR43185:SF1">
    <property type="entry name" value="FE(2+) TRANSPORTER FEOB"/>
    <property type="match status" value="1"/>
</dbReference>
<keyword evidence="2 15" id="KW-0813">Transport</keyword>
<keyword evidence="8 15" id="KW-0408">Iron</keyword>
<keyword evidence="5 15" id="KW-0812">Transmembrane</keyword>
<feature type="binding site" evidence="14">
    <location>
        <position position="23"/>
    </location>
    <ligand>
        <name>Mg(2+)</name>
        <dbReference type="ChEBI" id="CHEBI:18420"/>
        <label>2</label>
    </ligand>
</feature>
<dbReference type="InterPro" id="IPR011642">
    <property type="entry name" value="Gate_dom"/>
</dbReference>
<evidence type="ECO:0000256" key="5">
    <source>
        <dbReference type="ARBA" id="ARBA00022692"/>
    </source>
</evidence>
<dbReference type="InterPro" id="IPR027417">
    <property type="entry name" value="P-loop_NTPase"/>
</dbReference>
<reference evidence="18" key="1">
    <citation type="journal article" date="2015" name="MBio">
        <title>Genome-Resolved Metagenomic Analysis Reveals Roles for Candidate Phyla and Other Microbial Community Members in Biogeochemical Transformations in Oil Reservoirs.</title>
        <authorList>
            <person name="Hu P."/>
            <person name="Tom L."/>
            <person name="Singh A."/>
            <person name="Thomas B.C."/>
            <person name="Baker B.J."/>
            <person name="Piceno Y.M."/>
            <person name="Andersen G.L."/>
            <person name="Banfield J.F."/>
        </authorList>
    </citation>
    <scope>NUCLEOTIDE SEQUENCE [LARGE SCALE GENOMIC DNA]</scope>
</reference>
<dbReference type="InterPro" id="IPR050860">
    <property type="entry name" value="FeoB_GTPase"/>
</dbReference>
<evidence type="ECO:0000256" key="7">
    <source>
        <dbReference type="ARBA" id="ARBA00022989"/>
    </source>
</evidence>
<evidence type="ECO:0000256" key="14">
    <source>
        <dbReference type="PIRSR" id="PIRSR603373-2"/>
    </source>
</evidence>
<dbReference type="InterPro" id="IPR030389">
    <property type="entry name" value="G_FEOB_dom"/>
</dbReference>
<keyword evidence="14" id="KW-0479">Metal-binding</keyword>
<evidence type="ECO:0000256" key="8">
    <source>
        <dbReference type="ARBA" id="ARBA00023004"/>
    </source>
</evidence>
<evidence type="ECO:0000256" key="6">
    <source>
        <dbReference type="ARBA" id="ARBA00022741"/>
    </source>
</evidence>
<evidence type="ECO:0000256" key="11">
    <source>
        <dbReference type="ARBA" id="ARBA00023136"/>
    </source>
</evidence>
<accession>A0A124G0G3</accession>
<evidence type="ECO:0000313" key="18">
    <source>
        <dbReference type="Proteomes" id="UP000053467"/>
    </source>
</evidence>
<feature type="binding site" evidence="13">
    <location>
        <begin position="115"/>
        <end position="118"/>
    </location>
    <ligand>
        <name>GTP</name>
        <dbReference type="ChEBI" id="CHEBI:37565"/>
        <label>1</label>
    </ligand>
</feature>
<keyword evidence="3" id="KW-1003">Cell membrane</keyword>
<comment type="similarity">
    <text evidence="15">Belongs to the TRAFAC class TrmE-Era-EngA-EngB-Septin-like GTPase superfamily. FeoB GTPase (TC 9.A.8) family.</text>
</comment>
<evidence type="ECO:0000256" key="12">
    <source>
        <dbReference type="NCBIfam" id="TIGR00437"/>
    </source>
</evidence>
<evidence type="ECO:0000256" key="1">
    <source>
        <dbReference type="ARBA" id="ARBA00004651"/>
    </source>
</evidence>
<dbReference type="InterPro" id="IPR003373">
    <property type="entry name" value="Fe2_transport_prot-B"/>
</dbReference>
<comment type="caution">
    <text evidence="17">The sequence shown here is derived from an EMBL/GenBank/DDBJ whole genome shotgun (WGS) entry which is preliminary data.</text>
</comment>
<evidence type="ECO:0000313" key="17">
    <source>
        <dbReference type="EMBL" id="KUK87367.1"/>
    </source>
</evidence>
<feature type="transmembrane region" description="Helical" evidence="15">
    <location>
        <begin position="340"/>
        <end position="365"/>
    </location>
</feature>
<feature type="transmembrane region" description="Helical" evidence="15">
    <location>
        <begin position="625"/>
        <end position="651"/>
    </location>
</feature>
<comment type="function">
    <text evidence="15">Probable transporter of a GTP-driven Fe(2+) uptake system.</text>
</comment>
<evidence type="ECO:0000256" key="4">
    <source>
        <dbReference type="ARBA" id="ARBA00022496"/>
    </source>
</evidence>
<dbReference type="EMBL" id="LGGX01000005">
    <property type="protein sequence ID" value="KUK87367.1"/>
    <property type="molecule type" value="Genomic_DNA"/>
</dbReference>
<keyword evidence="11 15" id="KW-0472">Membrane</keyword>
<dbReference type="Pfam" id="PF02421">
    <property type="entry name" value="FeoB_N"/>
    <property type="match status" value="1"/>
</dbReference>
<evidence type="ECO:0000256" key="10">
    <source>
        <dbReference type="ARBA" id="ARBA00023134"/>
    </source>
</evidence>
<keyword evidence="9" id="KW-0406">Ion transport</keyword>
<protein>
    <recommendedName>
        <fullName evidence="12 15">Ferrous iron transport protein B</fullName>
    </recommendedName>
</protein>
<feature type="binding site" evidence="13">
    <location>
        <begin position="34"/>
        <end position="38"/>
    </location>
    <ligand>
        <name>GTP</name>
        <dbReference type="ChEBI" id="CHEBI:37565"/>
        <label>1</label>
    </ligand>
</feature>
<dbReference type="AlphaFoldDB" id="A0A124G0G3"/>
<dbReference type="GO" id="GO:0015093">
    <property type="term" value="F:ferrous iron transmembrane transporter activity"/>
    <property type="evidence" value="ECO:0007669"/>
    <property type="project" value="UniProtKB-UniRule"/>
</dbReference>
<keyword evidence="10 13" id="KW-0342">GTP-binding</keyword>
<dbReference type="GO" id="GO:0005525">
    <property type="term" value="F:GTP binding"/>
    <property type="evidence" value="ECO:0007669"/>
    <property type="project" value="UniProtKB-KW"/>
</dbReference>
<evidence type="ECO:0000256" key="3">
    <source>
        <dbReference type="ARBA" id="ARBA00022475"/>
    </source>
</evidence>
<feature type="transmembrane region" description="Helical" evidence="15">
    <location>
        <begin position="450"/>
        <end position="471"/>
    </location>
</feature>
<evidence type="ECO:0000256" key="13">
    <source>
        <dbReference type="PIRSR" id="PIRSR603373-1"/>
    </source>
</evidence>
<feature type="transmembrane region" description="Helical" evidence="15">
    <location>
        <begin position="513"/>
        <end position="530"/>
    </location>
</feature>
<dbReference type="GO" id="GO:0046872">
    <property type="term" value="F:metal ion binding"/>
    <property type="evidence" value="ECO:0007669"/>
    <property type="project" value="UniProtKB-KW"/>
</dbReference>
<dbReference type="GO" id="GO:0005886">
    <property type="term" value="C:plasma membrane"/>
    <property type="evidence" value="ECO:0007669"/>
    <property type="project" value="UniProtKB-SubCell"/>
</dbReference>
<proteinExistence type="inferred from homology"/>
<feature type="binding site" evidence="14">
    <location>
        <position position="24"/>
    </location>
    <ligand>
        <name>Mg(2+)</name>
        <dbReference type="ChEBI" id="CHEBI:18420"/>
        <label>2</label>
    </ligand>
</feature>
<dbReference type="SUPFAM" id="SSF52540">
    <property type="entry name" value="P-loop containing nucleoside triphosphate hydrolases"/>
    <property type="match status" value="1"/>
</dbReference>